<evidence type="ECO:0000256" key="10">
    <source>
        <dbReference type="PROSITE-ProRule" id="PRU01360"/>
    </source>
</evidence>
<keyword evidence="4" id="KW-0406">Ion transport</keyword>
<keyword evidence="6" id="KW-0408">Iron</keyword>
<evidence type="ECO:0000256" key="5">
    <source>
        <dbReference type="ARBA" id="ARBA00022692"/>
    </source>
</evidence>
<dbReference type="SUPFAM" id="SSF49464">
    <property type="entry name" value="Carboxypeptidase regulatory domain-like"/>
    <property type="match status" value="1"/>
</dbReference>
<dbReference type="Pfam" id="PF07715">
    <property type="entry name" value="Plug"/>
    <property type="match status" value="1"/>
</dbReference>
<evidence type="ECO:0000256" key="7">
    <source>
        <dbReference type="ARBA" id="ARBA00023077"/>
    </source>
</evidence>
<keyword evidence="14" id="KW-1185">Reference proteome</keyword>
<comment type="caution">
    <text evidence="13">The sequence shown here is derived from an EMBL/GenBank/DDBJ whole genome shotgun (WGS) entry which is preliminary data.</text>
</comment>
<dbReference type="AlphaFoldDB" id="A0A316AM44"/>
<evidence type="ECO:0000256" key="4">
    <source>
        <dbReference type="ARBA" id="ARBA00022496"/>
    </source>
</evidence>
<dbReference type="RefSeq" id="WP_211319989.1">
    <property type="nucleotide sequence ID" value="NZ_QGDT01000003.1"/>
</dbReference>
<dbReference type="InterPro" id="IPR037066">
    <property type="entry name" value="Plug_dom_sf"/>
</dbReference>
<dbReference type="Gene3D" id="2.60.40.1120">
    <property type="entry name" value="Carboxypeptidase-like, regulatory domain"/>
    <property type="match status" value="1"/>
</dbReference>
<dbReference type="FunFam" id="2.170.130.10:FF:000008">
    <property type="entry name" value="SusC/RagA family TonB-linked outer membrane protein"/>
    <property type="match status" value="1"/>
</dbReference>
<comment type="subcellular location">
    <subcellularLocation>
        <location evidence="1 10">Cell outer membrane</location>
        <topology evidence="1 10">Multi-pass membrane protein</topology>
    </subcellularLocation>
</comment>
<dbReference type="Gene3D" id="2.40.170.20">
    <property type="entry name" value="TonB-dependent receptor, beta-barrel domain"/>
    <property type="match status" value="1"/>
</dbReference>
<gene>
    <name evidence="13" type="ORF">CLV98_1036</name>
</gene>
<dbReference type="Gene3D" id="2.170.130.10">
    <property type="entry name" value="TonB-dependent receptor, plug domain"/>
    <property type="match status" value="1"/>
</dbReference>
<organism evidence="13 14">
    <name type="scientific">Dyadobacter jejuensis</name>
    <dbReference type="NCBI Taxonomy" id="1082580"/>
    <lineage>
        <taxon>Bacteria</taxon>
        <taxon>Pseudomonadati</taxon>
        <taxon>Bacteroidota</taxon>
        <taxon>Cytophagia</taxon>
        <taxon>Cytophagales</taxon>
        <taxon>Spirosomataceae</taxon>
        <taxon>Dyadobacter</taxon>
    </lineage>
</organism>
<evidence type="ECO:0000313" key="14">
    <source>
        <dbReference type="Proteomes" id="UP000245880"/>
    </source>
</evidence>
<dbReference type="SUPFAM" id="SSF56935">
    <property type="entry name" value="Porins"/>
    <property type="match status" value="1"/>
</dbReference>
<keyword evidence="7 11" id="KW-0798">TonB box</keyword>
<dbReference type="Pfam" id="PF13715">
    <property type="entry name" value="CarbopepD_reg_2"/>
    <property type="match status" value="1"/>
</dbReference>
<dbReference type="InterPro" id="IPR023996">
    <property type="entry name" value="TonB-dep_OMP_SusC/RagA"/>
</dbReference>
<dbReference type="InterPro" id="IPR012910">
    <property type="entry name" value="Plug_dom"/>
</dbReference>
<keyword evidence="5 10" id="KW-0812">Transmembrane</keyword>
<dbReference type="NCBIfam" id="TIGR04057">
    <property type="entry name" value="SusC_RagA_signa"/>
    <property type="match status" value="1"/>
</dbReference>
<evidence type="ECO:0000256" key="9">
    <source>
        <dbReference type="ARBA" id="ARBA00023237"/>
    </source>
</evidence>
<evidence type="ECO:0000256" key="3">
    <source>
        <dbReference type="ARBA" id="ARBA00022452"/>
    </source>
</evidence>
<proteinExistence type="inferred from homology"/>
<dbReference type="Proteomes" id="UP000245880">
    <property type="component" value="Unassembled WGS sequence"/>
</dbReference>
<feature type="domain" description="Secretin/TonB short N-terminal" evidence="12">
    <location>
        <begin position="70"/>
        <end position="121"/>
    </location>
</feature>
<reference evidence="13 14" key="1">
    <citation type="submission" date="2018-03" db="EMBL/GenBank/DDBJ databases">
        <title>Genomic Encyclopedia of Archaeal and Bacterial Type Strains, Phase II (KMG-II): from individual species to whole genera.</title>
        <authorList>
            <person name="Goeker M."/>
        </authorList>
    </citation>
    <scope>NUCLEOTIDE SEQUENCE [LARGE SCALE GENOMIC DNA]</scope>
    <source>
        <strain evidence="13 14">DSM 100346</strain>
    </source>
</reference>
<dbReference type="InterPro" id="IPR000531">
    <property type="entry name" value="Beta-barrel_TonB"/>
</dbReference>
<keyword evidence="2 10" id="KW-0813">Transport</keyword>
<dbReference type="InterPro" id="IPR011662">
    <property type="entry name" value="Secretin/TonB_short_N"/>
</dbReference>
<evidence type="ECO:0000256" key="11">
    <source>
        <dbReference type="RuleBase" id="RU003357"/>
    </source>
</evidence>
<name>A0A316AM44_9BACT</name>
<keyword evidence="3 10" id="KW-1134">Transmembrane beta strand</keyword>
<evidence type="ECO:0000256" key="6">
    <source>
        <dbReference type="ARBA" id="ARBA00023004"/>
    </source>
</evidence>
<protein>
    <submittedName>
        <fullName evidence="13">TonB-linked SusC/RagA family outer membrane protein</fullName>
    </submittedName>
</protein>
<dbReference type="FunFam" id="2.60.40.1120:FF:000003">
    <property type="entry name" value="Outer membrane protein Omp121"/>
    <property type="match status" value="1"/>
</dbReference>
<dbReference type="NCBIfam" id="TIGR04056">
    <property type="entry name" value="OMP_RagA_SusC"/>
    <property type="match status" value="1"/>
</dbReference>
<dbReference type="InterPro" id="IPR036942">
    <property type="entry name" value="Beta-barrel_TonB_sf"/>
</dbReference>
<evidence type="ECO:0000256" key="8">
    <source>
        <dbReference type="ARBA" id="ARBA00023136"/>
    </source>
</evidence>
<dbReference type="Pfam" id="PF00593">
    <property type="entry name" value="TonB_dep_Rec_b-barrel"/>
    <property type="match status" value="1"/>
</dbReference>
<dbReference type="EMBL" id="QGDT01000003">
    <property type="protein sequence ID" value="PWJ58641.1"/>
    <property type="molecule type" value="Genomic_DNA"/>
</dbReference>
<dbReference type="InterPro" id="IPR039426">
    <property type="entry name" value="TonB-dep_rcpt-like"/>
</dbReference>
<dbReference type="GO" id="GO:0006826">
    <property type="term" value="P:iron ion transport"/>
    <property type="evidence" value="ECO:0007669"/>
    <property type="project" value="UniProtKB-KW"/>
</dbReference>
<dbReference type="GO" id="GO:0009279">
    <property type="term" value="C:cell outer membrane"/>
    <property type="evidence" value="ECO:0007669"/>
    <property type="project" value="UniProtKB-SubCell"/>
</dbReference>
<dbReference type="InterPro" id="IPR023997">
    <property type="entry name" value="TonB-dep_OMP_SusC/RagA_CS"/>
</dbReference>
<keyword evidence="9 10" id="KW-0998">Cell outer membrane</keyword>
<evidence type="ECO:0000256" key="2">
    <source>
        <dbReference type="ARBA" id="ARBA00022448"/>
    </source>
</evidence>
<dbReference type="InterPro" id="IPR008969">
    <property type="entry name" value="CarboxyPept-like_regulatory"/>
</dbReference>
<sequence>MEINSIPGNVWRFRQWIPQNLLLKMKLLSFFLFVVLTQVWADGYGQKITIDRQNVTLEVALKLIESQSEYLFLYDKSEIASNRKITLTVSKGTIEEVLETLFDGMPVAYKIFGRNIVLRKVSAPNKAVISHSKSEKEAEILVEGLVTDEKGEALPGVSILVKGTQRGTVTDVQGHYQIAISDQSATLVFSYVGYVSQEVVAGNRSEVNIKLSPDQKAFDEVVVIGYGTVKKSDLTGSVASIKSERLLDKPVVNVGQAMSGKISGVEVSQNSGTPDGKMRIRIRGDNSINSSNEPLYVIDGIIGVADINLLNPNDIASLEVLKDASATAIYGARGANGVILITTKRGLSSEKSIISYDGYISIGTLARKIELLNSTEWLQMYNLTQDNAAKYDPVGYAQGKYPRMNTASLPKLFNADGTPIYNTDWQNEAYQTAKTTNHSISIRGGNEKTVYSASLGYLHADALIKQSYLNRYTLRLNFDSNLKTWLKVGGNVSLNHNKGNDHYANYGIKRLVMEAIPLIPVKYPDGTWASNRDIPGAVQDTPARYLDEMVNQTSNTQTIANFYTDFKINDELDFKVTFATDLKNRKTNYYSGKNLIQFSKNQGGIATISTENQTYWQNENYLNWNKEFNSRNRLNLMVGLSWQQRSAELLSVTQQKFIDDFYQWHNLGSGTVSIPPSSSDWRWSLNSYFARINYTLADKYLFTATGRYDGSSKFGQNNKYAFFPSFAFAWHVSDEEFLKNNSKISNLKFRASVGRTGNQEISNYAYAQNLGLSNIIFNDTFYSALSRSTFGNPDLKWEKTSQIDAGLDLGFWNNRVDVTLDYYYKVTSDLLLYAPIPYTSGLSSVMTNIGSVKNQGFELAVTSHHIEKEHFSWNTTVVASSNLNKIIKLGSNNEDIFPGPRHAQGDLSILRVGQPVGSFWGLTRLGTWGTEEADEAAKYNRLPGDLKYADLNNDGKINNDDNSIIGRGTPNWSMGISNQLKFKNFELALDIRIVEGIDVINAATHNREDRFGVANGARSILNSWTPSHQNTMLAERRPLKTYYDSYPDTHWLQDGSFIRGQNLLVGYNFGSSTIQRLKVDRLRIYASLQNFFLITKYNGYDPEVSTATDQTFGQGVDDFGDPRPRTFTVGLSVNF</sequence>
<keyword evidence="8 10" id="KW-0472">Membrane</keyword>
<dbReference type="SMART" id="SM00965">
    <property type="entry name" value="STN"/>
    <property type="match status" value="1"/>
</dbReference>
<evidence type="ECO:0000259" key="12">
    <source>
        <dbReference type="SMART" id="SM00965"/>
    </source>
</evidence>
<dbReference type="Pfam" id="PF07660">
    <property type="entry name" value="STN"/>
    <property type="match status" value="1"/>
</dbReference>
<evidence type="ECO:0000256" key="1">
    <source>
        <dbReference type="ARBA" id="ARBA00004571"/>
    </source>
</evidence>
<keyword evidence="4" id="KW-0410">Iron transport</keyword>
<accession>A0A316AM44</accession>
<dbReference type="PROSITE" id="PS52016">
    <property type="entry name" value="TONB_DEPENDENT_REC_3"/>
    <property type="match status" value="1"/>
</dbReference>
<comment type="similarity">
    <text evidence="10 11">Belongs to the TonB-dependent receptor family.</text>
</comment>
<evidence type="ECO:0000313" key="13">
    <source>
        <dbReference type="EMBL" id="PWJ58641.1"/>
    </source>
</evidence>